<accession>A0A238X2G6</accession>
<dbReference type="RefSeq" id="WP_245809965.1">
    <property type="nucleotide sequence ID" value="NZ_FZNQ01000012.1"/>
</dbReference>
<keyword evidence="3" id="KW-1185">Reference proteome</keyword>
<proteinExistence type="predicted"/>
<gene>
    <name evidence="2" type="ORF">SAMN06264855_11267</name>
</gene>
<dbReference type="InterPro" id="IPR055964">
    <property type="entry name" value="DUF7542"/>
</dbReference>
<name>A0A238X2G6_HALVU</name>
<organism evidence="2 3">
    <name type="scientific">Halorubrum vacuolatum</name>
    <name type="common">Natronobacterium vacuolatum</name>
    <dbReference type="NCBI Taxonomy" id="63740"/>
    <lineage>
        <taxon>Archaea</taxon>
        <taxon>Methanobacteriati</taxon>
        <taxon>Methanobacteriota</taxon>
        <taxon>Stenosarchaea group</taxon>
        <taxon>Halobacteria</taxon>
        <taxon>Halobacteriales</taxon>
        <taxon>Haloferacaceae</taxon>
        <taxon>Halorubrum</taxon>
    </lineage>
</organism>
<protein>
    <submittedName>
        <fullName evidence="2">Uncharacterized protein</fullName>
    </submittedName>
</protein>
<feature type="region of interest" description="Disordered" evidence="1">
    <location>
        <begin position="1"/>
        <end position="24"/>
    </location>
</feature>
<evidence type="ECO:0000256" key="1">
    <source>
        <dbReference type="SAM" id="MobiDB-lite"/>
    </source>
</evidence>
<evidence type="ECO:0000313" key="2">
    <source>
        <dbReference type="EMBL" id="SNR52773.1"/>
    </source>
</evidence>
<evidence type="ECO:0000313" key="3">
    <source>
        <dbReference type="Proteomes" id="UP000198397"/>
    </source>
</evidence>
<dbReference type="Proteomes" id="UP000198397">
    <property type="component" value="Unassembled WGS sequence"/>
</dbReference>
<sequence length="100" mass="10832">MTDATEGRVTDTSEGRVTDTSNEGRRTAVTVDCADCGFDVTYRRLREARVGLARHEAETGHAVDWRIERLSAGVERAGDAAGVCGIPERGDEACDGRFPF</sequence>
<dbReference type="EMBL" id="FZNQ01000012">
    <property type="protein sequence ID" value="SNR52773.1"/>
    <property type="molecule type" value="Genomic_DNA"/>
</dbReference>
<dbReference type="Pfam" id="PF24398">
    <property type="entry name" value="DUF7542"/>
    <property type="match status" value="1"/>
</dbReference>
<reference evidence="2 3" key="1">
    <citation type="submission" date="2017-06" db="EMBL/GenBank/DDBJ databases">
        <authorList>
            <person name="Kim H.J."/>
            <person name="Triplett B.A."/>
        </authorList>
    </citation>
    <scope>NUCLEOTIDE SEQUENCE [LARGE SCALE GENOMIC DNA]</scope>
    <source>
        <strain evidence="2 3">DSM 8800</strain>
    </source>
</reference>
<dbReference type="AlphaFoldDB" id="A0A238X2G6"/>